<feature type="domain" description="Transposase IS110-like N-terminal" evidence="1">
    <location>
        <begin position="7"/>
        <end position="144"/>
    </location>
</feature>
<dbReference type="Proteomes" id="UP001500074">
    <property type="component" value="Unassembled WGS sequence"/>
</dbReference>
<reference evidence="4" key="1">
    <citation type="journal article" date="2019" name="Int. J. Syst. Evol. Microbiol.">
        <title>The Global Catalogue of Microorganisms (GCM) 10K type strain sequencing project: providing services to taxonomists for standard genome sequencing and annotation.</title>
        <authorList>
            <consortium name="The Broad Institute Genomics Platform"/>
            <consortium name="The Broad Institute Genome Sequencing Center for Infectious Disease"/>
            <person name="Wu L."/>
            <person name="Ma J."/>
        </authorList>
    </citation>
    <scope>NUCLEOTIDE SEQUENCE [LARGE SCALE GENOMIC DNA]</scope>
    <source>
        <strain evidence="4">JCM 18472</strain>
    </source>
</reference>
<dbReference type="Pfam" id="PF01548">
    <property type="entry name" value="DEDD_Tnp_IS110"/>
    <property type="match status" value="1"/>
</dbReference>
<proteinExistence type="predicted"/>
<organism evidence="3 4">
    <name type="scientific">Modicisalibacter zincidurans</name>
    <dbReference type="NCBI Taxonomy" id="1178777"/>
    <lineage>
        <taxon>Bacteria</taxon>
        <taxon>Pseudomonadati</taxon>
        <taxon>Pseudomonadota</taxon>
        <taxon>Gammaproteobacteria</taxon>
        <taxon>Oceanospirillales</taxon>
        <taxon>Halomonadaceae</taxon>
        <taxon>Modicisalibacter</taxon>
    </lineage>
</organism>
<dbReference type="EMBL" id="BAABKI010000015">
    <property type="protein sequence ID" value="GAA5173933.1"/>
    <property type="molecule type" value="Genomic_DNA"/>
</dbReference>
<evidence type="ECO:0000259" key="1">
    <source>
        <dbReference type="Pfam" id="PF01548"/>
    </source>
</evidence>
<evidence type="ECO:0000313" key="3">
    <source>
        <dbReference type="EMBL" id="GAA5173933.1"/>
    </source>
</evidence>
<dbReference type="PANTHER" id="PTHR33055:SF3">
    <property type="entry name" value="PUTATIVE TRANSPOSASE FOR IS117-RELATED"/>
    <property type="match status" value="1"/>
</dbReference>
<dbReference type="InterPro" id="IPR002525">
    <property type="entry name" value="Transp_IS110-like_N"/>
</dbReference>
<comment type="caution">
    <text evidence="3">The sequence shown here is derived from an EMBL/GenBank/DDBJ whole genome shotgun (WGS) entry which is preliminary data.</text>
</comment>
<gene>
    <name evidence="3" type="ORF">GCM10023342_13700</name>
</gene>
<dbReference type="PANTHER" id="PTHR33055">
    <property type="entry name" value="TRANSPOSASE FOR INSERTION SEQUENCE ELEMENT IS1111A"/>
    <property type="match status" value="1"/>
</dbReference>
<name>A0ABP9RBA5_9GAMM</name>
<dbReference type="RefSeq" id="WP_031384542.1">
    <property type="nucleotide sequence ID" value="NZ_BAABKI010000015.1"/>
</dbReference>
<keyword evidence="4" id="KW-1185">Reference proteome</keyword>
<dbReference type="InterPro" id="IPR047650">
    <property type="entry name" value="Transpos_IS110"/>
</dbReference>
<sequence>MNNISIVGIDLAKHVFQLHAIDAHGRKIFGKSVSRQQLRLTLSQMPPCQVAMEACGSAHYWAREIRAMGHDARLLPPQAVKPFVQGHKNDARDAAGIAEAAARPATPHVAIKTEAQQALQAVHRVRTRLVRERTAIGNELRGLMGEFGLVVAQGHAVLRQGVARELIDRHRERLGSALCALLDDLIAQWREVDERLKGYDKQLMGLAKASAEAERLMSVPGIGPINATLLLSHLGDPRRFPNGRQFSASIGLVPRQFSSGGKARLKGITKRGNGEVRRQLVHGARAALRQFQRQATPDRLARWVCELAARVGQRKAIVALANKLARICWSVLAHGRPYQPQGQAI</sequence>
<dbReference type="InterPro" id="IPR003346">
    <property type="entry name" value="Transposase_20"/>
</dbReference>
<dbReference type="Pfam" id="PF02371">
    <property type="entry name" value="Transposase_20"/>
    <property type="match status" value="1"/>
</dbReference>
<dbReference type="NCBIfam" id="NF033542">
    <property type="entry name" value="transpos_IS110"/>
    <property type="match status" value="1"/>
</dbReference>
<evidence type="ECO:0000313" key="4">
    <source>
        <dbReference type="Proteomes" id="UP001500074"/>
    </source>
</evidence>
<protein>
    <submittedName>
        <fullName evidence="3">IS110-like element ISPa11 family transposase</fullName>
    </submittedName>
</protein>
<accession>A0ABP9RBA5</accession>
<feature type="domain" description="Transposase IS116/IS110/IS902 C-terminal" evidence="2">
    <location>
        <begin position="213"/>
        <end position="293"/>
    </location>
</feature>
<evidence type="ECO:0000259" key="2">
    <source>
        <dbReference type="Pfam" id="PF02371"/>
    </source>
</evidence>